<dbReference type="AlphaFoldDB" id="A0A1W1C1N8"/>
<reference evidence="1" key="1">
    <citation type="submission" date="2016-10" db="EMBL/GenBank/DDBJ databases">
        <authorList>
            <person name="de Groot N.N."/>
        </authorList>
    </citation>
    <scope>NUCLEOTIDE SEQUENCE</scope>
</reference>
<sequence length="232" mass="27869">MYDILVEGVKYKSFRKIKLEYPEDEVFEKYGKFLDNIPFTYKKSVANEILKYLYEYNRSVAMYAKQEEINEERKKHGLKEMPKKKNEAYNKIKKDLAMAENFRETLESFEEMAKRKGLTSVLNTNDNYLSPHQEKLADFIMIKKKELLETRTFSDPYYRMVQLVDEYIQDLSNYTMLNEELKIGKMDKYIDSYPKPNRGKLRKYLLEVCKIFRLKNCVNNAKELIKQLNKNC</sequence>
<gene>
    <name evidence="1" type="ORF">MNB_SV-14-1136</name>
</gene>
<accession>A0A1W1C1N8</accession>
<dbReference type="EMBL" id="FPHN01000104">
    <property type="protein sequence ID" value="SFV59621.1"/>
    <property type="molecule type" value="Genomic_DNA"/>
</dbReference>
<evidence type="ECO:0000313" key="1">
    <source>
        <dbReference type="EMBL" id="SFV59621.1"/>
    </source>
</evidence>
<proteinExistence type="predicted"/>
<organism evidence="1">
    <name type="scientific">hydrothermal vent metagenome</name>
    <dbReference type="NCBI Taxonomy" id="652676"/>
    <lineage>
        <taxon>unclassified sequences</taxon>
        <taxon>metagenomes</taxon>
        <taxon>ecological metagenomes</taxon>
    </lineage>
</organism>
<name>A0A1W1C1N8_9ZZZZ</name>
<protein>
    <submittedName>
        <fullName evidence="1">Uncharacterized protein</fullName>
    </submittedName>
</protein>